<dbReference type="EMBL" id="CP001899">
    <property type="protein sequence ID" value="ADC66049.1"/>
    <property type="molecule type" value="Genomic_DNA"/>
</dbReference>
<dbReference type="OrthoDB" id="148241at2157"/>
<feature type="transmembrane region" description="Helical" evidence="1">
    <location>
        <begin position="289"/>
        <end position="310"/>
    </location>
</feature>
<keyword evidence="3" id="KW-1185">Reference proteome</keyword>
<evidence type="ECO:0000313" key="2">
    <source>
        <dbReference type="EMBL" id="ADC66049.1"/>
    </source>
</evidence>
<feature type="transmembrane region" description="Helical" evidence="1">
    <location>
        <begin position="415"/>
        <end position="439"/>
    </location>
</feature>
<reference evidence="2 3" key="2">
    <citation type="journal article" date="2011" name="Stand. Genomic Sci.">
        <title>Complete genome sequence of Ferroglobus placidus AEDII12DO.</title>
        <authorList>
            <person name="Anderson I."/>
            <person name="Risso C."/>
            <person name="Holmes D."/>
            <person name="Lucas S."/>
            <person name="Copeland A."/>
            <person name="Lapidus A."/>
            <person name="Cheng J.F."/>
            <person name="Bruce D."/>
            <person name="Goodwin L."/>
            <person name="Pitluck S."/>
            <person name="Saunders E."/>
            <person name="Brettin T."/>
            <person name="Detter J.C."/>
            <person name="Han C."/>
            <person name="Tapia R."/>
            <person name="Larimer F."/>
            <person name="Land M."/>
            <person name="Hauser L."/>
            <person name="Woyke T."/>
            <person name="Lovley D."/>
            <person name="Kyrpides N."/>
            <person name="Ivanova N."/>
        </authorList>
    </citation>
    <scope>NUCLEOTIDE SEQUENCE [LARGE SCALE GENOMIC DNA]</scope>
    <source>
        <strain evidence="3">DSM 10642 / AEDII12DO</strain>
    </source>
</reference>
<dbReference type="KEGG" id="fpl:Ferp_1909"/>
<dbReference type="RefSeq" id="WP_012966388.1">
    <property type="nucleotide sequence ID" value="NC_013849.1"/>
</dbReference>
<feature type="transmembrane region" description="Helical" evidence="1">
    <location>
        <begin position="221"/>
        <end position="239"/>
    </location>
</feature>
<evidence type="ECO:0000256" key="1">
    <source>
        <dbReference type="SAM" id="Phobius"/>
    </source>
</evidence>
<feature type="transmembrane region" description="Helical" evidence="1">
    <location>
        <begin position="20"/>
        <end position="41"/>
    </location>
</feature>
<dbReference type="AlphaFoldDB" id="D3RZY6"/>
<dbReference type="eggNOG" id="arCOG02044">
    <property type="taxonomic scope" value="Archaea"/>
</dbReference>
<sequence length="1122" mass="128422">MKINDIKRLLNLKSLNIDSFIAILALLFFVGFAAPTIFFYIPHGTDSYTHLFYTRIFYETNSIEEFYNKLQNDYFTKTSYPFGFRLFSSLVMKISSIDAFSLSILQPLILLMLSSLLYYIYSKELIPEKDSKVHAFSVLFMLSMPVITIGILNFETDSFMFPFVILIFTLLLVEKPKQLFILTVLLCLTPIFHAGTYLFLFSFFLVYIIVYSVIYNRIPKAVFSFSAMLLSYVSLVNIFPEIHPQFGTKALFILRISDKIAGITGLNIFRSIGDSIYGGLFSEPSLINVFYAVIALYFLSILATKVSTFVKNKGTFSFAIAFATVPKSPIFLPFWIGPLQTLLSLLSLKRVDKKITSILIPLLIIVLPSAMITGERGLREIQYLFLIIPILSTLGFLQVVRTIKEKISSERIRGAALFFAFFSIFLSFGIISVFGNAYYHPKISIPQEDKFGLEWLRNVGSEKEGVGEIGYGHRVSVYASKIPPSAVWIPAGKEMRRYLIDYSKAVVEGDIDAAKDLSSSFGAKYLIVSSKTLKGLKTSWKEINLFDSVSYDKILSSKEFAIARFIEEKLVLSDIHPEVQLEEHPTVKDAGNFLLVETKSYKIRVGKTSPKIDYLGTKTENYLEEGSALDYVIFGKIKGEIIQGVEFSKVLLGENIVEYRGEITKDYIPVATLIVRYTFYPEAVKKEVTVFNDYNNIRVPVKITTRFYAPYTHFTTLSESGEKFNRTIYPNEDYVLLRDLEFREIFVYNEQRKGIYLSFEKTSPLPDRISYSGSTKHKGYSRIDFSVKKDLTRVYPGERVTVTQWISVGEENKAKMRIENSSFVNLHPYVKKPAILIVKFKEDVNDSILQRIESLNFPVVLSIPLHKQINIQKLKNYSSDNFQLAAYLKIRNDTIREEYYKNIPNISKFYPVKAIVDPYANLRSIMLFEEYGIRYVFNRYVSPPYLTLFDEGERFPTIAVVRGKETNVTLLPISSPTLSAESSERGWREVENIVRAIADSNEIIILEVEDSVFYDNSSFKRLQRTIDFLTKNEFEIVKLEEVREELVAIEKMSVNISGKYPENFTVNIYSKENLPEAEILIKLSIGDFKISAENAKIEKRGSVIKAYLNISSKTARIQVKFS</sequence>
<keyword evidence="1" id="KW-0472">Membrane</keyword>
<feature type="transmembrane region" description="Helical" evidence="1">
    <location>
        <begin position="180"/>
        <end position="209"/>
    </location>
</feature>
<dbReference type="PaxDb" id="589924-Ferp_1909"/>
<name>D3RZY6_FERPA</name>
<feature type="transmembrane region" description="Helical" evidence="1">
    <location>
        <begin position="99"/>
        <end position="121"/>
    </location>
</feature>
<dbReference type="STRING" id="589924.Ferp_1909"/>
<feature type="transmembrane region" description="Helical" evidence="1">
    <location>
        <begin position="133"/>
        <end position="152"/>
    </location>
</feature>
<gene>
    <name evidence="2" type="ordered locus">Ferp_1909</name>
</gene>
<evidence type="ECO:0000313" key="3">
    <source>
        <dbReference type="Proteomes" id="UP000002613"/>
    </source>
</evidence>
<keyword evidence="1" id="KW-0812">Transmembrane</keyword>
<dbReference type="GeneID" id="8779440"/>
<organism evidence="2 3">
    <name type="scientific">Ferroglobus placidus (strain DSM 10642 / AEDII12DO)</name>
    <dbReference type="NCBI Taxonomy" id="589924"/>
    <lineage>
        <taxon>Archaea</taxon>
        <taxon>Methanobacteriati</taxon>
        <taxon>Methanobacteriota</taxon>
        <taxon>Archaeoglobi</taxon>
        <taxon>Archaeoglobales</taxon>
        <taxon>Archaeoglobaceae</taxon>
        <taxon>Ferroglobus</taxon>
    </lineage>
</organism>
<protein>
    <submittedName>
        <fullName evidence="2">Uncharacterized protein</fullName>
    </submittedName>
</protein>
<proteinExistence type="predicted"/>
<reference evidence="3" key="1">
    <citation type="submission" date="2010-02" db="EMBL/GenBank/DDBJ databases">
        <title>Complete sequence of Ferroglobus placidus DSM 10642.</title>
        <authorList>
            <consortium name="US DOE Joint Genome Institute"/>
            <person name="Lucas S."/>
            <person name="Copeland A."/>
            <person name="Lapidus A."/>
            <person name="Cheng J.-F."/>
            <person name="Bruce D."/>
            <person name="Goodwin L."/>
            <person name="Pitluck S."/>
            <person name="Saunders E."/>
            <person name="Brettin T."/>
            <person name="Detter J.C."/>
            <person name="Han C."/>
            <person name="Tapia R."/>
            <person name="Larimer F."/>
            <person name="Land M."/>
            <person name="Hauser L."/>
            <person name="Kyrpides N."/>
            <person name="Ivanova N."/>
            <person name="Holmes D."/>
            <person name="Lovley D."/>
            <person name="Kyrpides N."/>
            <person name="Anderson I.J."/>
            <person name="Woyke T."/>
        </authorList>
    </citation>
    <scope>NUCLEOTIDE SEQUENCE [LARGE SCALE GENOMIC DNA]</scope>
    <source>
        <strain evidence="3">DSM 10642 / AEDII12DO</strain>
    </source>
</reference>
<dbReference type="Proteomes" id="UP000002613">
    <property type="component" value="Chromosome"/>
</dbReference>
<dbReference type="HOGENOM" id="CLU_280147_0_0_2"/>
<keyword evidence="1" id="KW-1133">Transmembrane helix</keyword>
<feature type="transmembrane region" description="Helical" evidence="1">
    <location>
        <begin position="384"/>
        <end position="403"/>
    </location>
</feature>
<accession>D3RZY6</accession>